<protein>
    <submittedName>
        <fullName evidence="1">Uncharacterized protein</fullName>
    </submittedName>
</protein>
<evidence type="ECO:0000313" key="1">
    <source>
        <dbReference type="EMBL" id="NNU33918.1"/>
    </source>
</evidence>
<keyword evidence="2" id="KW-1185">Reference proteome</keyword>
<proteinExistence type="predicted"/>
<evidence type="ECO:0000313" key="2">
    <source>
        <dbReference type="Proteomes" id="UP000566071"/>
    </source>
</evidence>
<dbReference type="Proteomes" id="UP000566071">
    <property type="component" value="Unassembled WGS sequence"/>
</dbReference>
<sequence>MIDTGGRFNPSNKMQLASNVSQIFNRLVDVNEVIKTRQAQTRSVATVLKRQDKVGRILDFPSLLKEEIQIKPHTEIISFSREPVQKATVSEMENSVQEIPKPQPLTVQDPRYLQAAISAEKEPDILIEKFLKPDTTYNLSVSIGRLKQGMIAADESFPEEDILIDVRTPEEPLTIVFEPSDNSEAQSQILLLPKLQNSLTVNFDFRTPDSDTVFSADIKAFHKNRLIRGRRSGRTS</sequence>
<name>A0ABX1W2T3_9SPHI</name>
<reference evidence="1 2" key="1">
    <citation type="submission" date="2020-05" db="EMBL/GenBank/DDBJ databases">
        <authorList>
            <person name="Khan S.A."/>
            <person name="Jeon C.O."/>
            <person name="Chun B.H."/>
        </authorList>
    </citation>
    <scope>NUCLEOTIDE SEQUENCE [LARGE SCALE GENOMIC DNA]</scope>
    <source>
        <strain evidence="1 2">S1162</strain>
    </source>
</reference>
<accession>A0ABX1W2T3</accession>
<comment type="caution">
    <text evidence="1">The sequence shown here is derived from an EMBL/GenBank/DDBJ whole genome shotgun (WGS) entry which is preliminary data.</text>
</comment>
<organism evidence="1 2">
    <name type="scientific">Mucilaginibacter humi</name>
    <dbReference type="NCBI Taxonomy" id="2732510"/>
    <lineage>
        <taxon>Bacteria</taxon>
        <taxon>Pseudomonadati</taxon>
        <taxon>Bacteroidota</taxon>
        <taxon>Sphingobacteriia</taxon>
        <taxon>Sphingobacteriales</taxon>
        <taxon>Sphingobacteriaceae</taxon>
        <taxon>Mucilaginibacter</taxon>
    </lineage>
</organism>
<gene>
    <name evidence="1" type="ORF">HK413_06730</name>
</gene>
<dbReference type="EMBL" id="JABFCR010000024">
    <property type="protein sequence ID" value="NNU33918.1"/>
    <property type="molecule type" value="Genomic_DNA"/>
</dbReference>
<dbReference type="RefSeq" id="WP_175269600.1">
    <property type="nucleotide sequence ID" value="NZ_JABFCR010000024.1"/>
</dbReference>